<keyword evidence="5" id="KW-1185">Reference proteome</keyword>
<dbReference type="PROSITE" id="PS50158">
    <property type="entry name" value="ZF_CCHC"/>
    <property type="match status" value="1"/>
</dbReference>
<evidence type="ECO:0000259" key="3">
    <source>
        <dbReference type="PROSITE" id="PS50158"/>
    </source>
</evidence>
<keyword evidence="1" id="KW-0479">Metal-binding</keyword>
<evidence type="ECO:0000256" key="1">
    <source>
        <dbReference type="PROSITE-ProRule" id="PRU00047"/>
    </source>
</evidence>
<feature type="region of interest" description="Disordered" evidence="2">
    <location>
        <begin position="1"/>
        <end position="45"/>
    </location>
</feature>
<feature type="compositionally biased region" description="Basic and acidic residues" evidence="2">
    <location>
        <begin position="14"/>
        <end position="28"/>
    </location>
</feature>
<dbReference type="Gene3D" id="4.10.60.10">
    <property type="entry name" value="Zinc finger, CCHC-type"/>
    <property type="match status" value="1"/>
</dbReference>
<keyword evidence="1" id="KW-0863">Zinc-finger</keyword>
<evidence type="ECO:0000313" key="4">
    <source>
        <dbReference type="EMBL" id="MPC49672.1"/>
    </source>
</evidence>
<gene>
    <name evidence="4" type="ORF">E2C01_043482</name>
</gene>
<dbReference type="SMART" id="SM00343">
    <property type="entry name" value="ZnF_C2HC"/>
    <property type="match status" value="2"/>
</dbReference>
<reference evidence="4 5" key="1">
    <citation type="submission" date="2019-05" db="EMBL/GenBank/DDBJ databases">
        <title>Another draft genome of Portunus trituberculatus and its Hox gene families provides insights of decapod evolution.</title>
        <authorList>
            <person name="Jeong J.-H."/>
            <person name="Song I."/>
            <person name="Kim S."/>
            <person name="Choi T."/>
            <person name="Kim D."/>
            <person name="Ryu S."/>
            <person name="Kim W."/>
        </authorList>
    </citation>
    <scope>NUCLEOTIDE SEQUENCE [LARGE SCALE GENOMIC DNA]</scope>
    <source>
        <tissue evidence="4">Muscle</tissue>
    </source>
</reference>
<dbReference type="Proteomes" id="UP000324222">
    <property type="component" value="Unassembled WGS sequence"/>
</dbReference>
<comment type="caution">
    <text evidence="4">The sequence shown here is derived from an EMBL/GenBank/DDBJ whole genome shotgun (WGS) entry which is preliminary data.</text>
</comment>
<dbReference type="InterPro" id="IPR036875">
    <property type="entry name" value="Znf_CCHC_sf"/>
</dbReference>
<dbReference type="EMBL" id="VSRR010009027">
    <property type="protein sequence ID" value="MPC49672.1"/>
    <property type="molecule type" value="Genomic_DNA"/>
</dbReference>
<feature type="compositionally biased region" description="Low complexity" evidence="2">
    <location>
        <begin position="1"/>
        <end position="13"/>
    </location>
</feature>
<dbReference type="SUPFAM" id="SSF57756">
    <property type="entry name" value="Retrovirus zinc finger-like domains"/>
    <property type="match status" value="1"/>
</dbReference>
<accession>A0A5B7FT35</accession>
<evidence type="ECO:0000256" key="2">
    <source>
        <dbReference type="SAM" id="MobiDB-lite"/>
    </source>
</evidence>
<feature type="domain" description="CCHC-type" evidence="3">
    <location>
        <begin position="214"/>
        <end position="229"/>
    </location>
</feature>
<feature type="region of interest" description="Disordered" evidence="2">
    <location>
        <begin position="237"/>
        <end position="258"/>
    </location>
</feature>
<dbReference type="OrthoDB" id="8300685at2759"/>
<organism evidence="4 5">
    <name type="scientific">Portunus trituberculatus</name>
    <name type="common">Swimming crab</name>
    <name type="synonym">Neptunus trituberculatus</name>
    <dbReference type="NCBI Taxonomy" id="210409"/>
    <lineage>
        <taxon>Eukaryota</taxon>
        <taxon>Metazoa</taxon>
        <taxon>Ecdysozoa</taxon>
        <taxon>Arthropoda</taxon>
        <taxon>Crustacea</taxon>
        <taxon>Multicrustacea</taxon>
        <taxon>Malacostraca</taxon>
        <taxon>Eumalacostraca</taxon>
        <taxon>Eucarida</taxon>
        <taxon>Decapoda</taxon>
        <taxon>Pleocyemata</taxon>
        <taxon>Brachyura</taxon>
        <taxon>Eubrachyura</taxon>
        <taxon>Portunoidea</taxon>
        <taxon>Portunidae</taxon>
        <taxon>Portuninae</taxon>
        <taxon>Portunus</taxon>
    </lineage>
</organism>
<keyword evidence="1" id="KW-0862">Zinc</keyword>
<proteinExistence type="predicted"/>
<name>A0A5B7FT35_PORTR</name>
<sequence length="258" mass="29307">MSQQMKEQSQQMKEQSKQTKEQSQEMKKQSQQLRQEMKEKMEQQFYQVASDMQTVQDESKQYTDVKELRGIVEERCACAKEKHWEAPISAIHFKEEVVKDPEDAGGTMKQAQTKDILEVLIRASEKEAFLRTIIDALSLVPPSYEGGTDALPCHVKARRATTGKTNRRRKESPGGFRGGCWGCGKLSHKREQCGQSRRSCSLEDTSRMLLRPCCWRCGQTGHLSRDCQDPKGMVEEENAAGLSSGAKHQLEAMLPHQE</sequence>
<protein>
    <recommendedName>
        <fullName evidence="3">CCHC-type domain-containing protein</fullName>
    </recommendedName>
</protein>
<dbReference type="GO" id="GO:0003676">
    <property type="term" value="F:nucleic acid binding"/>
    <property type="evidence" value="ECO:0007669"/>
    <property type="project" value="InterPro"/>
</dbReference>
<dbReference type="GO" id="GO:0008270">
    <property type="term" value="F:zinc ion binding"/>
    <property type="evidence" value="ECO:0007669"/>
    <property type="project" value="UniProtKB-KW"/>
</dbReference>
<dbReference type="AlphaFoldDB" id="A0A5B7FT35"/>
<dbReference type="InterPro" id="IPR001878">
    <property type="entry name" value="Znf_CCHC"/>
</dbReference>
<evidence type="ECO:0000313" key="5">
    <source>
        <dbReference type="Proteomes" id="UP000324222"/>
    </source>
</evidence>
<dbReference type="Pfam" id="PF00098">
    <property type="entry name" value="zf-CCHC"/>
    <property type="match status" value="1"/>
</dbReference>